<keyword evidence="1" id="KW-0472">Membrane</keyword>
<evidence type="ECO:0000313" key="3">
    <source>
        <dbReference type="EMBL" id="PSV01021.1"/>
    </source>
</evidence>
<comment type="caution">
    <text evidence="3">The sequence shown here is derived from an EMBL/GenBank/DDBJ whole genome shotgun (WGS) entry which is preliminary data.</text>
</comment>
<organism evidence="3 4">
    <name type="scientific">Photobacterium kishitanii</name>
    <dbReference type="NCBI Taxonomy" id="318456"/>
    <lineage>
        <taxon>Bacteria</taxon>
        <taxon>Pseudomonadati</taxon>
        <taxon>Pseudomonadota</taxon>
        <taxon>Gammaproteobacteria</taxon>
        <taxon>Vibrionales</taxon>
        <taxon>Vibrionaceae</taxon>
        <taxon>Photobacterium</taxon>
    </lineage>
</organism>
<dbReference type="Proteomes" id="UP000241426">
    <property type="component" value="Unassembled WGS sequence"/>
</dbReference>
<dbReference type="InterPro" id="IPR050882">
    <property type="entry name" value="Prepilin_peptidase/N-MTase"/>
</dbReference>
<name>A0A2T3KMK6_9GAMM</name>
<dbReference type="EMBL" id="PYNF01000002">
    <property type="protein sequence ID" value="PSV01021.1"/>
    <property type="molecule type" value="Genomic_DNA"/>
</dbReference>
<dbReference type="GO" id="GO:0005886">
    <property type="term" value="C:plasma membrane"/>
    <property type="evidence" value="ECO:0007669"/>
    <property type="project" value="TreeGrafter"/>
</dbReference>
<feature type="transmembrane region" description="Helical" evidence="1">
    <location>
        <begin position="254"/>
        <end position="273"/>
    </location>
</feature>
<reference evidence="3 4" key="1">
    <citation type="submission" date="2018-01" db="EMBL/GenBank/DDBJ databases">
        <title>Whole genome sequencing of Histamine producing bacteria.</title>
        <authorList>
            <person name="Butler K."/>
        </authorList>
    </citation>
    <scope>NUCLEOTIDE SEQUENCE [LARGE SCALE GENOMIC DNA]</scope>
    <source>
        <strain evidence="3 4">FS-7.2</strain>
    </source>
</reference>
<gene>
    <name evidence="3" type="ORF">C9J27_03055</name>
</gene>
<evidence type="ECO:0000313" key="4">
    <source>
        <dbReference type="Proteomes" id="UP000241426"/>
    </source>
</evidence>
<feature type="transmembrane region" description="Helical" evidence="1">
    <location>
        <begin position="137"/>
        <end position="157"/>
    </location>
</feature>
<evidence type="ECO:0000256" key="1">
    <source>
        <dbReference type="SAM" id="Phobius"/>
    </source>
</evidence>
<evidence type="ECO:0000259" key="2">
    <source>
        <dbReference type="Pfam" id="PF06750"/>
    </source>
</evidence>
<protein>
    <recommendedName>
        <fullName evidence="2">Prepilin peptidase A24 N-terminal domain-containing protein</fullName>
    </recommendedName>
</protein>
<keyword evidence="1" id="KW-1133">Transmembrane helix</keyword>
<dbReference type="GO" id="GO:0004190">
    <property type="term" value="F:aspartic-type endopeptidase activity"/>
    <property type="evidence" value="ECO:0007669"/>
    <property type="project" value="TreeGrafter"/>
</dbReference>
<dbReference type="InterPro" id="IPR010627">
    <property type="entry name" value="Prepilin_pept_A24_N"/>
</dbReference>
<proteinExistence type="predicted"/>
<feature type="transmembrane region" description="Helical" evidence="1">
    <location>
        <begin position="21"/>
        <end position="39"/>
    </location>
</feature>
<feature type="domain" description="Prepilin peptidase A24 N-terminal" evidence="2">
    <location>
        <begin position="25"/>
        <end position="133"/>
    </location>
</feature>
<dbReference type="PANTHER" id="PTHR30487">
    <property type="entry name" value="TYPE 4 PREPILIN-LIKE PROTEINS LEADER PEPTIDE-PROCESSING ENZYME"/>
    <property type="match status" value="1"/>
</dbReference>
<dbReference type="GO" id="GO:0006465">
    <property type="term" value="P:signal peptide processing"/>
    <property type="evidence" value="ECO:0007669"/>
    <property type="project" value="TreeGrafter"/>
</dbReference>
<feature type="transmembrane region" description="Helical" evidence="1">
    <location>
        <begin position="186"/>
        <end position="208"/>
    </location>
</feature>
<keyword evidence="1" id="KW-0812">Transmembrane</keyword>
<dbReference type="PANTHER" id="PTHR30487:SF0">
    <property type="entry name" value="PREPILIN LEADER PEPTIDASE_N-METHYLTRANSFERASE-RELATED"/>
    <property type="match status" value="1"/>
</dbReference>
<dbReference type="AlphaFoldDB" id="A0A2T3KMK6"/>
<sequence>MYLLNSYIHIFNSMPMEIREIMFAIIGLVTGSFINVITIRNSDKNTREKLERDYVLENYGVDIKPDLKESVFNNMRSVCPTCGKQLAWYHNIPIFSYIFLRGRCAFCRTHISFEYPVVEMLVCWLFVYSAYSFHFLFSIHVLLVAFILSVSVVISTIDLKTSTIMDKHSIALVIASVFLLTESGFIAMHVLCLSMLGVVGLYIFVNVYEKLRAKITGSKLNVFGDGDYALIFVLLITMISSPLSYKYAFGSLDIIVGGFVFMSVLQIILSVIIKKKQVPLAPAILITNALLLMSH</sequence>
<feature type="transmembrane region" description="Helical" evidence="1">
    <location>
        <begin position="228"/>
        <end position="248"/>
    </location>
</feature>
<accession>A0A2T3KMK6</accession>
<dbReference type="Pfam" id="PF06750">
    <property type="entry name" value="A24_N_bact"/>
    <property type="match status" value="1"/>
</dbReference>